<comment type="caution">
    <text evidence="4">The sequence shown here is derived from an EMBL/GenBank/DDBJ whole genome shotgun (WGS) entry which is preliminary data.</text>
</comment>
<feature type="domain" description="Carrier" evidence="3">
    <location>
        <begin position="572"/>
        <end position="649"/>
    </location>
</feature>
<gene>
    <name evidence="4" type="ORF">BGAL_0705g00050</name>
</gene>
<dbReference type="OrthoDB" id="10253869at2759"/>
<dbReference type="PANTHER" id="PTHR24096">
    <property type="entry name" value="LONG-CHAIN-FATTY-ACID--COA LIGASE"/>
    <property type="match status" value="1"/>
</dbReference>
<evidence type="ECO:0000313" key="5">
    <source>
        <dbReference type="Proteomes" id="UP000308671"/>
    </source>
</evidence>
<keyword evidence="1" id="KW-0596">Phosphopantetheine</keyword>
<dbReference type="InterPro" id="IPR029058">
    <property type="entry name" value="AB_hydrolase_fold"/>
</dbReference>
<dbReference type="InterPro" id="IPR020845">
    <property type="entry name" value="AMP-binding_CS"/>
</dbReference>
<dbReference type="InterPro" id="IPR009081">
    <property type="entry name" value="PP-bd_ACP"/>
</dbReference>
<dbReference type="Pfam" id="PF00501">
    <property type="entry name" value="AMP-binding"/>
    <property type="match status" value="1"/>
</dbReference>
<dbReference type="EMBL" id="PQXL01000700">
    <property type="protein sequence ID" value="THV44196.1"/>
    <property type="molecule type" value="Genomic_DNA"/>
</dbReference>
<dbReference type="SUPFAM" id="SSF47336">
    <property type="entry name" value="ACP-like"/>
    <property type="match status" value="1"/>
</dbReference>
<evidence type="ECO:0000256" key="2">
    <source>
        <dbReference type="ARBA" id="ARBA00022553"/>
    </source>
</evidence>
<dbReference type="GO" id="GO:0031177">
    <property type="term" value="F:phosphopantetheine binding"/>
    <property type="evidence" value="ECO:0007669"/>
    <property type="project" value="InterPro"/>
</dbReference>
<protein>
    <recommendedName>
        <fullName evidence="3">Carrier domain-containing protein</fullName>
    </recommendedName>
</protein>
<dbReference type="Gene3D" id="3.40.50.12780">
    <property type="entry name" value="N-terminal domain of ligase-like"/>
    <property type="match status" value="1"/>
</dbReference>
<name>A0A4V4HT47_9HELO</name>
<dbReference type="Proteomes" id="UP000308671">
    <property type="component" value="Unassembled WGS sequence"/>
</dbReference>
<dbReference type="PROSITE" id="PS50075">
    <property type="entry name" value="CARRIER"/>
    <property type="match status" value="1"/>
</dbReference>
<evidence type="ECO:0000256" key="1">
    <source>
        <dbReference type="ARBA" id="ARBA00022450"/>
    </source>
</evidence>
<dbReference type="InterPro" id="IPR042099">
    <property type="entry name" value="ANL_N_sf"/>
</dbReference>
<sequence>MQLHNLYLLLKEKAESYPDKGITFYSPGKINAAGYELKYPALLHLVKENSYRIHQMRLESNTIILLHFNTHLDNLVWFWSVICAGYIPALSTPFTSNIEQRQKHILHLHSVLDKPLCLTRRTLLPEFASQDVLRIQTIDDFPPVPKDFNGYSMQGGVFCPVDQGTFKKSGSLALLMLTSGSTGNAKAVRLTHGQILASVEGKSKAHSTRGQRPFLNWIGFDHVACLSENHLHALWVGAAQIMVQAEDIVPNPLSFLNLINRHQVAISFAPNFFLASLRRVLENIDRPTLRDIIDISCLQTIVSGGEANVVETAVALTKLLKDYGASDPVVSPAFGMTETCGGSVYSRECPRHDVKHNHEFASVGYSIDSMYMRITNIDGQDIGRNVVGNLEVRGPAVFSGYHNNPEATKDSFNGDWFITGDCGIIDEKGRLLLTGRLKETVIINGVNYFPHEIEAVLENISGAKPSYTIVFPYRSRGSQTESLCVAYLPTYNPEDIEAIVETTDAILKTVTQQTGFRPYVLPLDTKILAKSTLGKLPRAKIRIAFERSEYYEKFQKPHDEAVAKHRAARYEGPTSSTEELILKACQDVFSVSGHELSIKTSIFAMGIDSIGLIKLQQRLQKELNITIPIITIMTHSSIQDLASALDGLKKPRAYDPMVVLQSQGTKAPLWLIHPGVGEILIFLKLSLHLTDRPVYAMRARGFEVGEPYFKNIEDTVMTYYRKIKEHQPSGPYAIAGYSYGFMIAFEITKLLLTNNDEVRFLGVFNLPPHIKFRMRQLDWTDCLLHLSYFLDFFSEEYAHAQHPILQKRCREEVLDHVMSVAPQDRMAELGLDRSKLANWADLAYSLQSSAVDYEPSGMAKSIDVFCAIPLAAVARDMEDWKTNHLGRWRDFTEDLKLHEVDGAHYTMIGPAHVYSFQKRLKAALMARGI</sequence>
<dbReference type="Gene3D" id="3.30.300.30">
    <property type="match status" value="1"/>
</dbReference>
<dbReference type="Pfam" id="PF00975">
    <property type="entry name" value="Thioesterase"/>
    <property type="match status" value="1"/>
</dbReference>
<dbReference type="Pfam" id="PF00550">
    <property type="entry name" value="PP-binding"/>
    <property type="match status" value="1"/>
</dbReference>
<accession>A0A4V4HT47</accession>
<dbReference type="InterPro" id="IPR036736">
    <property type="entry name" value="ACP-like_sf"/>
</dbReference>
<dbReference type="InterPro" id="IPR000873">
    <property type="entry name" value="AMP-dep_synth/lig_dom"/>
</dbReference>
<dbReference type="InterPro" id="IPR045851">
    <property type="entry name" value="AMP-bd_C_sf"/>
</dbReference>
<dbReference type="GO" id="GO:0031957">
    <property type="term" value="F:very long-chain fatty acid-CoA ligase activity"/>
    <property type="evidence" value="ECO:0007669"/>
    <property type="project" value="TreeGrafter"/>
</dbReference>
<reference evidence="4 5" key="1">
    <citation type="submission" date="2017-12" db="EMBL/GenBank/DDBJ databases">
        <title>Comparative genomics of Botrytis spp.</title>
        <authorList>
            <person name="Valero-Jimenez C.A."/>
            <person name="Tapia P."/>
            <person name="Veloso J."/>
            <person name="Silva-Moreno E."/>
            <person name="Staats M."/>
            <person name="Valdes J.H."/>
            <person name="Van Kan J.A.L."/>
        </authorList>
    </citation>
    <scope>NUCLEOTIDE SEQUENCE [LARGE SCALE GENOMIC DNA]</scope>
    <source>
        <strain evidence="4 5">MUCL435</strain>
    </source>
</reference>
<dbReference type="InterPro" id="IPR020806">
    <property type="entry name" value="PKS_PP-bd"/>
</dbReference>
<dbReference type="InterPro" id="IPR001031">
    <property type="entry name" value="Thioesterase"/>
</dbReference>
<dbReference type="SMART" id="SM00823">
    <property type="entry name" value="PKS_PP"/>
    <property type="match status" value="1"/>
</dbReference>
<evidence type="ECO:0000259" key="3">
    <source>
        <dbReference type="PROSITE" id="PS50075"/>
    </source>
</evidence>
<proteinExistence type="predicted"/>
<dbReference type="Gene3D" id="1.10.1200.10">
    <property type="entry name" value="ACP-like"/>
    <property type="match status" value="1"/>
</dbReference>
<keyword evidence="5" id="KW-1185">Reference proteome</keyword>
<organism evidence="4 5">
    <name type="scientific">Botrytis galanthina</name>
    <dbReference type="NCBI Taxonomy" id="278940"/>
    <lineage>
        <taxon>Eukaryota</taxon>
        <taxon>Fungi</taxon>
        <taxon>Dikarya</taxon>
        <taxon>Ascomycota</taxon>
        <taxon>Pezizomycotina</taxon>
        <taxon>Leotiomycetes</taxon>
        <taxon>Helotiales</taxon>
        <taxon>Sclerotiniaceae</taxon>
        <taxon>Botrytis</taxon>
    </lineage>
</organism>
<evidence type="ECO:0000313" key="4">
    <source>
        <dbReference type="EMBL" id="THV44196.1"/>
    </source>
</evidence>
<dbReference type="PROSITE" id="PS00455">
    <property type="entry name" value="AMP_BINDING"/>
    <property type="match status" value="1"/>
</dbReference>
<dbReference type="AlphaFoldDB" id="A0A4V4HT47"/>
<dbReference type="SUPFAM" id="SSF56801">
    <property type="entry name" value="Acetyl-CoA synthetase-like"/>
    <property type="match status" value="1"/>
</dbReference>
<keyword evidence="2" id="KW-0597">Phosphoprotein</keyword>
<dbReference type="SUPFAM" id="SSF53474">
    <property type="entry name" value="alpha/beta-Hydrolases"/>
    <property type="match status" value="1"/>
</dbReference>
<dbReference type="Gene3D" id="3.40.50.1820">
    <property type="entry name" value="alpha/beta hydrolase"/>
    <property type="match status" value="1"/>
</dbReference>
<dbReference type="PANTHER" id="PTHR24096:SF267">
    <property type="entry name" value="MALONATE--COA LIGASE ACSF3, MITOCHONDRIAL"/>
    <property type="match status" value="1"/>
</dbReference>
<dbReference type="GO" id="GO:0006633">
    <property type="term" value="P:fatty acid biosynthetic process"/>
    <property type="evidence" value="ECO:0007669"/>
    <property type="project" value="TreeGrafter"/>
</dbReference>